<dbReference type="EMBL" id="KQ414590">
    <property type="protein sequence ID" value="KOC70312.1"/>
    <property type="molecule type" value="Genomic_DNA"/>
</dbReference>
<reference evidence="1 2" key="1">
    <citation type="submission" date="2015-07" db="EMBL/GenBank/DDBJ databases">
        <title>The genome of Habropoda laboriosa.</title>
        <authorList>
            <person name="Pan H."/>
            <person name="Kapheim K."/>
        </authorList>
    </citation>
    <scope>NUCLEOTIDE SEQUENCE [LARGE SCALE GENOMIC DNA]</scope>
    <source>
        <strain evidence="1">0110345459</strain>
    </source>
</reference>
<dbReference type="Gene3D" id="3.30.420.10">
    <property type="entry name" value="Ribonuclease H-like superfamily/Ribonuclease H"/>
    <property type="match status" value="1"/>
</dbReference>
<dbReference type="AlphaFoldDB" id="A0A0L7RH60"/>
<evidence type="ECO:0000313" key="1">
    <source>
        <dbReference type="EMBL" id="KOC70312.1"/>
    </source>
</evidence>
<dbReference type="PANTHER" id="PTHR47326">
    <property type="entry name" value="TRANSPOSABLE ELEMENT TC3 TRANSPOSASE-LIKE PROTEIN"/>
    <property type="match status" value="1"/>
</dbReference>
<dbReference type="Proteomes" id="UP000053825">
    <property type="component" value="Unassembled WGS sequence"/>
</dbReference>
<accession>A0A0L7RH60</accession>
<dbReference type="STRING" id="597456.A0A0L7RH60"/>
<dbReference type="PANTHER" id="PTHR47326:SF1">
    <property type="entry name" value="HTH PSQ-TYPE DOMAIN-CONTAINING PROTEIN"/>
    <property type="match status" value="1"/>
</dbReference>
<gene>
    <name evidence="1" type="ORF">WH47_02815</name>
</gene>
<proteinExistence type="predicted"/>
<dbReference type="GO" id="GO:0003676">
    <property type="term" value="F:nucleic acid binding"/>
    <property type="evidence" value="ECO:0007669"/>
    <property type="project" value="InterPro"/>
</dbReference>
<organism evidence="1 2">
    <name type="scientific">Habropoda laboriosa</name>
    <dbReference type="NCBI Taxonomy" id="597456"/>
    <lineage>
        <taxon>Eukaryota</taxon>
        <taxon>Metazoa</taxon>
        <taxon>Ecdysozoa</taxon>
        <taxon>Arthropoda</taxon>
        <taxon>Hexapoda</taxon>
        <taxon>Insecta</taxon>
        <taxon>Pterygota</taxon>
        <taxon>Neoptera</taxon>
        <taxon>Endopterygota</taxon>
        <taxon>Hymenoptera</taxon>
        <taxon>Apocrita</taxon>
        <taxon>Aculeata</taxon>
        <taxon>Apoidea</taxon>
        <taxon>Anthophila</taxon>
        <taxon>Apidae</taxon>
        <taxon>Habropoda</taxon>
    </lineage>
</organism>
<sequence length="113" mass="12438">MVHLHITWLNENFQNKWIGRGGPVSWPPRSPDFSSCDFFLWGYLKQIFYCTPVESAGGKLGPSDPGTLGSDDPTFPSWPAHAEVCKHLMGSRKNPANSMTSMAGALVPRGLTF</sequence>
<name>A0A0L7RH60_9HYME</name>
<dbReference type="InterPro" id="IPR036397">
    <property type="entry name" value="RNaseH_sf"/>
</dbReference>
<evidence type="ECO:0000313" key="2">
    <source>
        <dbReference type="Proteomes" id="UP000053825"/>
    </source>
</evidence>
<keyword evidence="2" id="KW-1185">Reference proteome</keyword>
<protein>
    <submittedName>
        <fullName evidence="1">Uncharacterized protein</fullName>
    </submittedName>
</protein>